<dbReference type="EMBL" id="VJVV01000008">
    <property type="protein sequence ID" value="TRO80293.1"/>
    <property type="molecule type" value="Genomic_DNA"/>
</dbReference>
<comment type="caution">
    <text evidence="2">The sequence shown here is derived from an EMBL/GenBank/DDBJ whole genome shotgun (WGS) entry which is preliminary data.</text>
</comment>
<protein>
    <submittedName>
        <fullName evidence="2">Transporter</fullName>
    </submittedName>
</protein>
<feature type="compositionally biased region" description="Low complexity" evidence="1">
    <location>
        <begin position="143"/>
        <end position="165"/>
    </location>
</feature>
<proteinExistence type="predicted"/>
<organism evidence="2 3">
    <name type="scientific">Trichloromonas acetexigens</name>
    <dbReference type="NCBI Taxonomy" id="38815"/>
    <lineage>
        <taxon>Bacteria</taxon>
        <taxon>Pseudomonadati</taxon>
        <taxon>Thermodesulfobacteriota</taxon>
        <taxon>Desulfuromonadia</taxon>
        <taxon>Desulfuromonadales</taxon>
        <taxon>Trichloromonadaceae</taxon>
        <taxon>Trichloromonas</taxon>
    </lineage>
</organism>
<feature type="region of interest" description="Disordered" evidence="1">
    <location>
        <begin position="143"/>
        <end position="173"/>
    </location>
</feature>
<evidence type="ECO:0000313" key="3">
    <source>
        <dbReference type="Proteomes" id="UP000317155"/>
    </source>
</evidence>
<feature type="compositionally biased region" description="Basic residues" evidence="1">
    <location>
        <begin position="1"/>
        <end position="10"/>
    </location>
</feature>
<evidence type="ECO:0000256" key="1">
    <source>
        <dbReference type="SAM" id="MobiDB-lite"/>
    </source>
</evidence>
<accession>A0A550JAZ0</accession>
<dbReference type="Proteomes" id="UP000317155">
    <property type="component" value="Unassembled WGS sequence"/>
</dbReference>
<sequence>MKNAHLRRSRGASPLTPHPSRFPPLLRRTASGLFSMNRLFSAALATLMIFAASAGAARASDPTEYRMAERPLFSLGIGLDYETGDYGTGSDSDFVSVPLYIDFYPSERLDFELIIPYVYQSLEDGDVSTVVYRTSGGSAAGAVRGRRAAATTDSTTTTTTTTTTTKSRDTSESGLGDITLTAGYVLIEENSGTPQIRPTFYLKFPTADEDKGLGTGEFDFGPGLTVAKWLGDWHLFAEGVYVVQGDSDLYDSQDYFRYNGGLGYQLNDGLYGAVQAVGATAPADGADEALEGRLKLVWRPVADVAFEGYVGTGLSDGSADFTSSLAVFFDF</sequence>
<reference evidence="2 3" key="1">
    <citation type="submission" date="2019-07" db="EMBL/GenBank/DDBJ databases">
        <title>Insights of Desulfuromonas acetexigens electromicrobiology.</title>
        <authorList>
            <person name="Katuri K."/>
            <person name="Sapireddy V."/>
            <person name="Shaw D.R."/>
            <person name="Saikaly P."/>
        </authorList>
    </citation>
    <scope>NUCLEOTIDE SEQUENCE [LARGE SCALE GENOMIC DNA]</scope>
    <source>
        <strain evidence="2 3">2873</strain>
    </source>
</reference>
<name>A0A550JAZ0_9BACT</name>
<dbReference type="OrthoDB" id="9784670at2"/>
<feature type="region of interest" description="Disordered" evidence="1">
    <location>
        <begin position="1"/>
        <end position="23"/>
    </location>
</feature>
<evidence type="ECO:0000313" key="2">
    <source>
        <dbReference type="EMBL" id="TRO80293.1"/>
    </source>
</evidence>
<gene>
    <name evidence="2" type="ORF">FL622_11720</name>
</gene>
<dbReference type="AlphaFoldDB" id="A0A550JAZ0"/>
<keyword evidence="3" id="KW-1185">Reference proteome</keyword>
<dbReference type="InterPro" id="IPR025737">
    <property type="entry name" value="FApF"/>
</dbReference>
<dbReference type="Pfam" id="PF13557">
    <property type="entry name" value="Phenol_MetA_deg"/>
    <property type="match status" value="1"/>
</dbReference>